<evidence type="ECO:0000313" key="9">
    <source>
        <dbReference type="Proteomes" id="UP000224006"/>
    </source>
</evidence>
<comment type="catalytic activity">
    <reaction evidence="5">
        <text>pretRNA = a 3'-half-tRNA molecule with a 5'-OH end + a 5'-half-tRNA molecule with a 2',3'-cyclic phosphate end + an intron with a 2',3'-cyclic phosphate and a 5'-hydroxyl terminus.</text>
        <dbReference type="EC" id="4.6.1.16"/>
    </reaction>
</comment>
<comment type="similarity">
    <text evidence="1">Belongs to the tRNA-intron endonuclease family.</text>
</comment>
<dbReference type="GO" id="GO:0005634">
    <property type="term" value="C:nucleus"/>
    <property type="evidence" value="ECO:0007669"/>
    <property type="project" value="UniProtKB-ARBA"/>
</dbReference>
<evidence type="ECO:0000256" key="1">
    <source>
        <dbReference type="ARBA" id="ARBA00008078"/>
    </source>
</evidence>
<dbReference type="EC" id="4.6.1.16" evidence="2"/>
<evidence type="ECO:0000256" key="5">
    <source>
        <dbReference type="ARBA" id="ARBA00034031"/>
    </source>
</evidence>
<dbReference type="Pfam" id="PF01974">
    <property type="entry name" value="tRNA_int_endo"/>
    <property type="match status" value="1"/>
</dbReference>
<dbReference type="PANTHER" id="PTHR13070:SF0">
    <property type="entry name" value="TRNA-SPLICING ENDONUCLEASE SUBUNIT SEN34"/>
    <property type="match status" value="1"/>
</dbReference>
<feature type="region of interest" description="Disordered" evidence="6">
    <location>
        <begin position="1"/>
        <end position="34"/>
    </location>
</feature>
<dbReference type="Gene3D" id="3.40.1350.10">
    <property type="match status" value="1"/>
</dbReference>
<evidence type="ECO:0000256" key="3">
    <source>
        <dbReference type="ARBA" id="ARBA00022694"/>
    </source>
</evidence>
<dbReference type="InterPro" id="IPR036167">
    <property type="entry name" value="tRNA_intron_Endo_cat-like_sf"/>
</dbReference>
<accession>A0A2A9M4N7</accession>
<comment type="caution">
    <text evidence="8">The sequence shown here is derived from an EMBL/GenBank/DDBJ whole genome shotgun (WGS) entry which is preliminary data.</text>
</comment>
<dbReference type="KEGG" id="bbes:BESB_076650"/>
<organism evidence="8 9">
    <name type="scientific">Besnoitia besnoiti</name>
    <name type="common">Apicomplexan protozoan</name>
    <dbReference type="NCBI Taxonomy" id="94643"/>
    <lineage>
        <taxon>Eukaryota</taxon>
        <taxon>Sar</taxon>
        <taxon>Alveolata</taxon>
        <taxon>Apicomplexa</taxon>
        <taxon>Conoidasida</taxon>
        <taxon>Coccidia</taxon>
        <taxon>Eucoccidiorida</taxon>
        <taxon>Eimeriorina</taxon>
        <taxon>Sarcocystidae</taxon>
        <taxon>Besnoitia</taxon>
    </lineage>
</organism>
<dbReference type="InterPro" id="IPR006677">
    <property type="entry name" value="tRNA_intron_Endonuc_cat-like"/>
</dbReference>
<sequence>MATEVPPKDSDSLGGTPFVSSHRIQREESENSYQGADCWPLPQHLSTNDRHLASLAHGAFMCTRCLAVFAPRPATRDGEEGSESGVKKERRNDSTAPSCAQADDETSSARLSTADPRGEWERAHSAAPSSGDLGPNTSLLFSSFRLRDAAEIRRLLPVQLEPAQGKSRRRRRPAPSQEEEVEPLPALPSRKTPLSPSHHGPEKTLFLLSASQLRALLRGKHFGKTEASPSGRDGRGEFEDSRNVALTRGRVILSGNQRRVWLQQKSLACPEACSGEAVPVLFFVPPGSLDSSARTAPAQACVEEAEAARSRVFLDLHAKGFFVRDGLAYGGDWLLYPLPPSVCHATALVFVLRSPRRGGAAIHSQAAGANTTKNEGDTSQRSMEDLARRSACASTGEGGAAVSGGVRHGLEGACLPLTRNGCQGVISDAFSLDPASLVRMQRLAATAKKAAVLAIVEMGTSGPPVYAQLDRLTEQG</sequence>
<feature type="region of interest" description="Disordered" evidence="6">
    <location>
        <begin position="160"/>
        <end position="202"/>
    </location>
</feature>
<protein>
    <recommendedName>
        <fullName evidence="2">tRNA-intron lyase</fullName>
        <ecNumber evidence="2">4.6.1.16</ecNumber>
    </recommendedName>
</protein>
<dbReference type="GO" id="GO:0000379">
    <property type="term" value="P:tRNA-type intron splice site recognition and cleavage"/>
    <property type="evidence" value="ECO:0007669"/>
    <property type="project" value="TreeGrafter"/>
</dbReference>
<name>A0A2A9M4N7_BESBE</name>
<dbReference type="RefSeq" id="XP_029217457.1">
    <property type="nucleotide sequence ID" value="XM_029366026.1"/>
</dbReference>
<evidence type="ECO:0000256" key="4">
    <source>
        <dbReference type="ARBA" id="ARBA00023239"/>
    </source>
</evidence>
<feature type="region of interest" description="Disordered" evidence="6">
    <location>
        <begin position="362"/>
        <end position="390"/>
    </location>
</feature>
<evidence type="ECO:0000259" key="7">
    <source>
        <dbReference type="Pfam" id="PF01974"/>
    </source>
</evidence>
<feature type="compositionally biased region" description="Basic and acidic residues" evidence="6">
    <location>
        <begin position="374"/>
        <end position="388"/>
    </location>
</feature>
<proteinExistence type="inferred from homology"/>
<dbReference type="Proteomes" id="UP000224006">
    <property type="component" value="Chromosome VII"/>
</dbReference>
<reference evidence="8 9" key="1">
    <citation type="submission" date="2017-09" db="EMBL/GenBank/DDBJ databases">
        <title>Genome sequencing of Besnoitia besnoiti strain Bb-Ger1.</title>
        <authorList>
            <person name="Schares G."/>
            <person name="Venepally P."/>
            <person name="Lorenzi H.A."/>
        </authorList>
    </citation>
    <scope>NUCLEOTIDE SEQUENCE [LARGE SCALE GENOMIC DNA]</scope>
    <source>
        <strain evidence="8 9">Bb-Ger1</strain>
    </source>
</reference>
<dbReference type="SUPFAM" id="SSF53032">
    <property type="entry name" value="tRNA-intron endonuclease catalytic domain-like"/>
    <property type="match status" value="1"/>
</dbReference>
<feature type="compositionally biased region" description="Basic and acidic residues" evidence="6">
    <location>
        <begin position="74"/>
        <end position="93"/>
    </location>
</feature>
<dbReference type="PANTHER" id="PTHR13070">
    <property type="entry name" value="TRNA-SPLICING ENDONUCLEASE SUBUNIT SEN34-RELATED"/>
    <property type="match status" value="1"/>
</dbReference>
<dbReference type="GO" id="GO:0003676">
    <property type="term" value="F:nucleic acid binding"/>
    <property type="evidence" value="ECO:0007669"/>
    <property type="project" value="InterPro"/>
</dbReference>
<evidence type="ECO:0000256" key="2">
    <source>
        <dbReference type="ARBA" id="ARBA00012573"/>
    </source>
</evidence>
<dbReference type="InterPro" id="IPR011856">
    <property type="entry name" value="tRNA_endonuc-like_dom_sf"/>
</dbReference>
<keyword evidence="4" id="KW-0456">Lyase</keyword>
<keyword evidence="9" id="KW-1185">Reference proteome</keyword>
<feature type="compositionally biased region" description="Basic and acidic residues" evidence="6">
    <location>
        <begin position="1"/>
        <end position="11"/>
    </location>
</feature>
<dbReference type="OrthoDB" id="48041at2759"/>
<evidence type="ECO:0000256" key="6">
    <source>
        <dbReference type="SAM" id="MobiDB-lite"/>
    </source>
</evidence>
<gene>
    <name evidence="8" type="ORF">BESB_076650</name>
</gene>
<feature type="region of interest" description="Disordered" evidence="6">
    <location>
        <begin position="74"/>
        <end position="136"/>
    </location>
</feature>
<dbReference type="EMBL" id="NWUJ01000008">
    <property type="protein sequence ID" value="PFH33448.1"/>
    <property type="molecule type" value="Genomic_DNA"/>
</dbReference>
<evidence type="ECO:0000313" key="8">
    <source>
        <dbReference type="EMBL" id="PFH33448.1"/>
    </source>
</evidence>
<dbReference type="AlphaFoldDB" id="A0A2A9M4N7"/>
<dbReference type="VEuPathDB" id="ToxoDB:BESB_076650"/>
<dbReference type="CDD" id="cd22363">
    <property type="entry name" value="tRNA-intron_lyase_C"/>
    <property type="match status" value="1"/>
</dbReference>
<dbReference type="GO" id="GO:0000213">
    <property type="term" value="F:tRNA-intron lyase activity"/>
    <property type="evidence" value="ECO:0007669"/>
    <property type="project" value="UniProtKB-EC"/>
</dbReference>
<keyword evidence="3" id="KW-0819">tRNA processing</keyword>
<dbReference type="GeneID" id="40312591"/>
<feature type="domain" description="tRNA intron endonuclease catalytic" evidence="7">
    <location>
        <begin position="310"/>
        <end position="354"/>
    </location>
</feature>